<keyword evidence="2" id="KW-1185">Reference proteome</keyword>
<reference evidence="3" key="1">
    <citation type="submission" date="2025-08" db="UniProtKB">
        <authorList>
            <consortium name="RefSeq"/>
        </authorList>
    </citation>
    <scope>IDENTIFICATION</scope>
    <source>
        <tissue evidence="3">Fruit stalk</tissue>
    </source>
</reference>
<accession>A0A6P6B8D3</accession>
<dbReference type="AlphaFoldDB" id="A0A6P6B8D3"/>
<dbReference type="Proteomes" id="UP000515121">
    <property type="component" value="Unplaced"/>
</dbReference>
<feature type="region of interest" description="Disordered" evidence="1">
    <location>
        <begin position="78"/>
        <end position="104"/>
    </location>
</feature>
<dbReference type="OrthoDB" id="690994at2759"/>
<name>A0A6P6B8D3_DURZI</name>
<sequence>MGNCIMKTSRSRKLEEEEVEEFGEAATEFGKGSIKVKIVLTKEELELFLLKLKNNSNGGKSLQDLLVEMEEARSGKVDSWRPSLESIMEDVEPAEGLEMDNRSS</sequence>
<gene>
    <name evidence="3" type="primary">LOC111315739</name>
</gene>
<dbReference type="GeneID" id="111315739"/>
<dbReference type="RefSeq" id="XP_022773444.1">
    <property type="nucleotide sequence ID" value="XM_022917709.1"/>
</dbReference>
<dbReference type="KEGG" id="dzi:111315739"/>
<dbReference type="PANTHER" id="PTHR35704">
    <property type="entry name" value="OS02G0254600 PROTEIN"/>
    <property type="match status" value="1"/>
</dbReference>
<feature type="compositionally biased region" description="Acidic residues" evidence="1">
    <location>
        <begin position="87"/>
        <end position="98"/>
    </location>
</feature>
<evidence type="ECO:0000313" key="2">
    <source>
        <dbReference type="Proteomes" id="UP000515121"/>
    </source>
</evidence>
<protein>
    <submittedName>
        <fullName evidence="3">Uncharacterized protein LOC111315739</fullName>
    </submittedName>
</protein>
<evidence type="ECO:0000256" key="1">
    <source>
        <dbReference type="SAM" id="MobiDB-lite"/>
    </source>
</evidence>
<proteinExistence type="predicted"/>
<organism evidence="2 3">
    <name type="scientific">Durio zibethinus</name>
    <name type="common">Durian</name>
    <dbReference type="NCBI Taxonomy" id="66656"/>
    <lineage>
        <taxon>Eukaryota</taxon>
        <taxon>Viridiplantae</taxon>
        <taxon>Streptophyta</taxon>
        <taxon>Embryophyta</taxon>
        <taxon>Tracheophyta</taxon>
        <taxon>Spermatophyta</taxon>
        <taxon>Magnoliopsida</taxon>
        <taxon>eudicotyledons</taxon>
        <taxon>Gunneridae</taxon>
        <taxon>Pentapetalae</taxon>
        <taxon>rosids</taxon>
        <taxon>malvids</taxon>
        <taxon>Malvales</taxon>
        <taxon>Malvaceae</taxon>
        <taxon>Helicteroideae</taxon>
        <taxon>Durio</taxon>
    </lineage>
</organism>
<evidence type="ECO:0000313" key="3">
    <source>
        <dbReference type="RefSeq" id="XP_022773444.1"/>
    </source>
</evidence>
<dbReference type="PANTHER" id="PTHR35704:SF1">
    <property type="entry name" value="OS02G0254600 PROTEIN"/>
    <property type="match status" value="1"/>
</dbReference>